<evidence type="ECO:0000256" key="1">
    <source>
        <dbReference type="SAM" id="Phobius"/>
    </source>
</evidence>
<dbReference type="Proteomes" id="UP001500416">
    <property type="component" value="Unassembled WGS sequence"/>
</dbReference>
<feature type="transmembrane region" description="Helical" evidence="1">
    <location>
        <begin position="325"/>
        <end position="343"/>
    </location>
</feature>
<dbReference type="InterPro" id="IPR010640">
    <property type="entry name" value="Low_temperature_requirement_A"/>
</dbReference>
<proteinExistence type="predicted"/>
<feature type="transmembrane region" description="Helical" evidence="1">
    <location>
        <begin position="355"/>
        <end position="388"/>
    </location>
</feature>
<feature type="transmembrane region" description="Helical" evidence="1">
    <location>
        <begin position="52"/>
        <end position="74"/>
    </location>
</feature>
<feature type="transmembrane region" description="Helical" evidence="1">
    <location>
        <begin position="282"/>
        <end position="300"/>
    </location>
</feature>
<keyword evidence="1" id="KW-1133">Transmembrane helix</keyword>
<keyword evidence="1" id="KW-0472">Membrane</keyword>
<protein>
    <submittedName>
        <fullName evidence="2">Low temperature requirement protein A</fullName>
    </submittedName>
</protein>
<sequence length="411" mass="43891">MGGTLPGMSTSRARVVHEGARVTPLELFFDLVFVYAITQVTQLMAADPTVRGVVRGMLLLALLWWCWCCYSWLGNRVHADDDGARIVLFGAMAVMLVASVTIPEAFDDLPGGLPGPLVFAACYLVVRVLHLVSYWRFSQGDAALRRQLAVTCLPMLSGTVVLVTASFTSGLTQTALWALALAVDYGGVLLTGVSGWRVHSAVHFAERYALIVLIALGESIVAVGVGVADLPVSWPIVYGIVCGLVIAAALWWAYFDVVAPTAERVLHAASGARRAALARDSFTYLHLPMIAGIILLALGLKKTMNYLAGADGHTPSEHLHGVGPYALYGGVLLYVLGHIGFRLRNLGSVNRVRVAMAVALVVLTPVALLVPAWAALGVLTVACVLWIAVEVRVYGGARREIRESIHAPAAH</sequence>
<feature type="transmembrane region" description="Helical" evidence="1">
    <location>
        <begin position="208"/>
        <end position="228"/>
    </location>
</feature>
<organism evidence="2 3">
    <name type="scientific">Saccharothrix mutabilis subsp. mutabilis</name>
    <dbReference type="NCBI Taxonomy" id="66855"/>
    <lineage>
        <taxon>Bacteria</taxon>
        <taxon>Bacillati</taxon>
        <taxon>Actinomycetota</taxon>
        <taxon>Actinomycetes</taxon>
        <taxon>Pseudonocardiales</taxon>
        <taxon>Pseudonocardiaceae</taxon>
        <taxon>Saccharothrix</taxon>
    </lineage>
</organism>
<dbReference type="PANTHER" id="PTHR36840">
    <property type="entry name" value="BLL5714 PROTEIN"/>
    <property type="match status" value="1"/>
</dbReference>
<dbReference type="EMBL" id="BAAABU010000002">
    <property type="protein sequence ID" value="GAA0218205.1"/>
    <property type="molecule type" value="Genomic_DNA"/>
</dbReference>
<comment type="caution">
    <text evidence="2">The sequence shown here is derived from an EMBL/GenBank/DDBJ whole genome shotgun (WGS) entry which is preliminary data.</text>
</comment>
<accession>A0ABP3CXW7</accession>
<evidence type="ECO:0000313" key="3">
    <source>
        <dbReference type="Proteomes" id="UP001500416"/>
    </source>
</evidence>
<reference evidence="3" key="1">
    <citation type="journal article" date="2019" name="Int. J. Syst. Evol. Microbiol.">
        <title>The Global Catalogue of Microorganisms (GCM) 10K type strain sequencing project: providing services to taxonomists for standard genome sequencing and annotation.</title>
        <authorList>
            <consortium name="The Broad Institute Genomics Platform"/>
            <consortium name="The Broad Institute Genome Sequencing Center for Infectious Disease"/>
            <person name="Wu L."/>
            <person name="Ma J."/>
        </authorList>
    </citation>
    <scope>NUCLEOTIDE SEQUENCE [LARGE SCALE GENOMIC DNA]</scope>
    <source>
        <strain evidence="3">JCM 3380</strain>
    </source>
</reference>
<feature type="transmembrane region" description="Helical" evidence="1">
    <location>
        <begin position="234"/>
        <end position="254"/>
    </location>
</feature>
<evidence type="ECO:0000313" key="2">
    <source>
        <dbReference type="EMBL" id="GAA0218205.1"/>
    </source>
</evidence>
<keyword evidence="1" id="KW-0812">Transmembrane</keyword>
<name>A0ABP3CXW7_9PSEU</name>
<gene>
    <name evidence="2" type="ORF">GCM10010492_15130</name>
</gene>
<keyword evidence="3" id="KW-1185">Reference proteome</keyword>
<feature type="transmembrane region" description="Helical" evidence="1">
    <location>
        <begin position="86"/>
        <end position="106"/>
    </location>
</feature>
<dbReference type="PANTHER" id="PTHR36840:SF1">
    <property type="entry name" value="BLL5714 PROTEIN"/>
    <property type="match status" value="1"/>
</dbReference>
<feature type="transmembrane region" description="Helical" evidence="1">
    <location>
        <begin position="118"/>
        <end position="136"/>
    </location>
</feature>
<dbReference type="Pfam" id="PF06772">
    <property type="entry name" value="LtrA"/>
    <property type="match status" value="1"/>
</dbReference>
<feature type="transmembrane region" description="Helical" evidence="1">
    <location>
        <begin position="175"/>
        <end position="196"/>
    </location>
</feature>
<feature type="transmembrane region" description="Helical" evidence="1">
    <location>
        <begin position="148"/>
        <end position="169"/>
    </location>
</feature>